<dbReference type="EMBL" id="CAAALY010250421">
    <property type="protein sequence ID" value="VEL35694.1"/>
    <property type="molecule type" value="Genomic_DNA"/>
</dbReference>
<evidence type="ECO:0000313" key="1">
    <source>
        <dbReference type="EMBL" id="VEL35694.1"/>
    </source>
</evidence>
<proteinExistence type="predicted"/>
<comment type="caution">
    <text evidence="1">The sequence shown here is derived from an EMBL/GenBank/DDBJ whole genome shotgun (WGS) entry which is preliminary data.</text>
</comment>
<evidence type="ECO:0000313" key="2">
    <source>
        <dbReference type="Proteomes" id="UP000784294"/>
    </source>
</evidence>
<protein>
    <submittedName>
        <fullName evidence="1">Uncharacterized protein</fullName>
    </submittedName>
</protein>
<name>A0A3S5C4Y2_9PLAT</name>
<gene>
    <name evidence="1" type="ORF">PXEA_LOCUS29134</name>
</gene>
<sequence length="150" mass="15701">MHHRSQGALERSVCRRVVEACDTECEWPIPVGSGLVLADESRRSRDDDAAVVRCCDKPQLSGGKVFCSTSASTAGPTQRLADCSPAGYVHVELEAAFARCSKVAGWPALDAKVFTIPTAGRAESAGPCWAGSVDKRASSVPSAEVVAAPL</sequence>
<organism evidence="1 2">
    <name type="scientific">Protopolystoma xenopodis</name>
    <dbReference type="NCBI Taxonomy" id="117903"/>
    <lineage>
        <taxon>Eukaryota</taxon>
        <taxon>Metazoa</taxon>
        <taxon>Spiralia</taxon>
        <taxon>Lophotrochozoa</taxon>
        <taxon>Platyhelminthes</taxon>
        <taxon>Monogenea</taxon>
        <taxon>Polyopisthocotylea</taxon>
        <taxon>Polystomatidea</taxon>
        <taxon>Polystomatidae</taxon>
        <taxon>Protopolystoma</taxon>
    </lineage>
</organism>
<dbReference type="AlphaFoldDB" id="A0A3S5C4Y2"/>
<accession>A0A3S5C4Y2</accession>
<reference evidence="1" key="1">
    <citation type="submission" date="2018-11" db="EMBL/GenBank/DDBJ databases">
        <authorList>
            <consortium name="Pathogen Informatics"/>
        </authorList>
    </citation>
    <scope>NUCLEOTIDE SEQUENCE</scope>
</reference>
<dbReference type="Proteomes" id="UP000784294">
    <property type="component" value="Unassembled WGS sequence"/>
</dbReference>
<keyword evidence="2" id="KW-1185">Reference proteome</keyword>